<evidence type="ECO:0000313" key="9">
    <source>
        <dbReference type="Proteomes" id="UP001229244"/>
    </source>
</evidence>
<gene>
    <name evidence="8" type="ORF">J2S73_002247</name>
</gene>
<dbReference type="PIRSF" id="PIRSF000137">
    <property type="entry name" value="Alcohol_oxidase"/>
    <property type="match status" value="1"/>
</dbReference>
<proteinExistence type="inferred from homology"/>
<feature type="binding site" evidence="5">
    <location>
        <position position="87"/>
    </location>
    <ligand>
        <name>FAD</name>
        <dbReference type="ChEBI" id="CHEBI:57692"/>
    </ligand>
</feature>
<dbReference type="InterPro" id="IPR000172">
    <property type="entry name" value="GMC_OxRdtase_N"/>
</dbReference>
<dbReference type="PANTHER" id="PTHR11552">
    <property type="entry name" value="GLUCOSE-METHANOL-CHOLINE GMC OXIDOREDUCTASE"/>
    <property type="match status" value="1"/>
</dbReference>
<dbReference type="InterPro" id="IPR012132">
    <property type="entry name" value="GMC_OxRdtase"/>
</dbReference>
<dbReference type="Proteomes" id="UP001229244">
    <property type="component" value="Unassembled WGS sequence"/>
</dbReference>
<evidence type="ECO:0000313" key="8">
    <source>
        <dbReference type="EMBL" id="MDQ0315790.1"/>
    </source>
</evidence>
<dbReference type="SUPFAM" id="SSF54373">
    <property type="entry name" value="FAD-linked reductases, C-terminal domain"/>
    <property type="match status" value="1"/>
</dbReference>
<feature type="binding site" evidence="5">
    <location>
        <position position="222"/>
    </location>
    <ligand>
        <name>FAD</name>
        <dbReference type="ChEBI" id="CHEBI:57692"/>
    </ligand>
</feature>
<evidence type="ECO:0000256" key="6">
    <source>
        <dbReference type="RuleBase" id="RU003968"/>
    </source>
</evidence>
<dbReference type="GO" id="GO:0016614">
    <property type="term" value="F:oxidoreductase activity, acting on CH-OH group of donors"/>
    <property type="evidence" value="ECO:0007669"/>
    <property type="project" value="InterPro"/>
</dbReference>
<dbReference type="AlphaFoldDB" id="A0AAE3VQ69"/>
<comment type="caution">
    <text evidence="8">The sequence shown here is derived from an EMBL/GenBank/DDBJ whole genome shotgun (WGS) entry which is preliminary data.</text>
</comment>
<accession>A0AAE3VQ69</accession>
<dbReference type="Pfam" id="PF00732">
    <property type="entry name" value="GMC_oxred_N"/>
    <property type="match status" value="1"/>
</dbReference>
<evidence type="ECO:0000256" key="2">
    <source>
        <dbReference type="ARBA" id="ARBA00010790"/>
    </source>
</evidence>
<dbReference type="EMBL" id="JAUSUL010000002">
    <property type="protein sequence ID" value="MDQ0315790.1"/>
    <property type="molecule type" value="Genomic_DNA"/>
</dbReference>
<dbReference type="Pfam" id="PF05199">
    <property type="entry name" value="GMC_oxred_C"/>
    <property type="match status" value="1"/>
</dbReference>
<evidence type="ECO:0000256" key="5">
    <source>
        <dbReference type="PIRSR" id="PIRSR000137-2"/>
    </source>
</evidence>
<name>A0AAE3VQ69_9HYPH</name>
<organism evidence="8 9">
    <name type="scientific">Amorphus orientalis</name>
    <dbReference type="NCBI Taxonomy" id="649198"/>
    <lineage>
        <taxon>Bacteria</taxon>
        <taxon>Pseudomonadati</taxon>
        <taxon>Pseudomonadota</taxon>
        <taxon>Alphaproteobacteria</taxon>
        <taxon>Hyphomicrobiales</taxon>
        <taxon>Amorphaceae</taxon>
        <taxon>Amorphus</taxon>
    </lineage>
</organism>
<dbReference type="Gene3D" id="3.50.50.60">
    <property type="entry name" value="FAD/NAD(P)-binding domain"/>
    <property type="match status" value="1"/>
</dbReference>
<keyword evidence="3 6" id="KW-0285">Flavoprotein</keyword>
<dbReference type="SUPFAM" id="SSF51905">
    <property type="entry name" value="FAD/NAD(P)-binding domain"/>
    <property type="match status" value="1"/>
</dbReference>
<dbReference type="RefSeq" id="WP_306885619.1">
    <property type="nucleotide sequence ID" value="NZ_JAUSUL010000002.1"/>
</dbReference>
<dbReference type="InterPro" id="IPR007867">
    <property type="entry name" value="GMC_OxRtase_C"/>
</dbReference>
<comment type="cofactor">
    <cofactor evidence="1 5">
        <name>FAD</name>
        <dbReference type="ChEBI" id="CHEBI:57692"/>
    </cofactor>
</comment>
<keyword evidence="4 5" id="KW-0274">FAD</keyword>
<evidence type="ECO:0000256" key="1">
    <source>
        <dbReference type="ARBA" id="ARBA00001974"/>
    </source>
</evidence>
<dbReference type="InterPro" id="IPR036188">
    <property type="entry name" value="FAD/NAD-bd_sf"/>
</dbReference>
<keyword evidence="9" id="KW-1185">Reference proteome</keyword>
<protein>
    <submittedName>
        <fullName evidence="8">Choline dehydrogenase-like flavoprotein</fullName>
    </submittedName>
</protein>
<dbReference type="PANTHER" id="PTHR11552:SF147">
    <property type="entry name" value="CHOLINE DEHYDROGENASE, MITOCHONDRIAL"/>
    <property type="match status" value="1"/>
</dbReference>
<comment type="similarity">
    <text evidence="2 6">Belongs to the GMC oxidoreductase family.</text>
</comment>
<feature type="domain" description="Glucose-methanol-choline oxidoreductase N-terminal" evidence="7">
    <location>
        <begin position="85"/>
        <end position="108"/>
    </location>
</feature>
<reference evidence="8" key="1">
    <citation type="submission" date="2023-07" db="EMBL/GenBank/DDBJ databases">
        <title>Genomic Encyclopedia of Type Strains, Phase IV (KMG-IV): sequencing the most valuable type-strain genomes for metagenomic binning, comparative biology and taxonomic classification.</title>
        <authorList>
            <person name="Goeker M."/>
        </authorList>
    </citation>
    <scope>NUCLEOTIDE SEQUENCE</scope>
    <source>
        <strain evidence="8">DSM 21202</strain>
    </source>
</reference>
<dbReference type="PROSITE" id="PS00623">
    <property type="entry name" value="GMC_OXRED_1"/>
    <property type="match status" value="1"/>
</dbReference>
<dbReference type="GO" id="GO:0050660">
    <property type="term" value="F:flavin adenine dinucleotide binding"/>
    <property type="evidence" value="ECO:0007669"/>
    <property type="project" value="InterPro"/>
</dbReference>
<evidence type="ECO:0000256" key="4">
    <source>
        <dbReference type="ARBA" id="ARBA00022827"/>
    </source>
</evidence>
<evidence type="ECO:0000256" key="3">
    <source>
        <dbReference type="ARBA" id="ARBA00022630"/>
    </source>
</evidence>
<evidence type="ECO:0000259" key="7">
    <source>
        <dbReference type="PROSITE" id="PS00623"/>
    </source>
</evidence>
<dbReference type="Gene3D" id="3.30.410.40">
    <property type="match status" value="1"/>
</dbReference>
<sequence>MSNDGETYDYIVVGAGSAGCVLANRLSADPNIRVLVLEAGGKDDWIWFHIPVGYLFAIGNPRSDWCFRTAEENGLNGRALAYPRGKVIGGSSAINAMIYMRGQAADYDHWRQLGLEGWGWDDVLPVFKRHEDHFAGASPFHGAGGEWRVEEPRISWPILDAFRDAAEELGIARIPDFNRGDNEGSSYFQVNQKRGVRWSAARGFLKPVLHRKNLTLQTGCTVDRLTIEDGRATAVEWLQDGVRRRAAAKAEIVLASGSIGSVQVLMRSGIGPGEKLQSLGLPVLADRPGVGENLQDHLQLRTIYKVQGARTLNQDYANLLKRAWMGIDYALFRRGPLTMAPSQLGIFAKSGPDVERADLEYHVQPLSLDKFGEPLHPFPAVTASVCNLRPSSRGHVHITSPEPGAAPEIAPNYLATDDDRTTAANAIRLTRRLVGARALARYRPQEMLPGPEVGDDDEALARAAGDIGTTIFHPVGTAKMGLASDPMAVVDARLRVFGVEGLRVADASVMPTIPSGNTNSPTIMIAEKAAEMMLSSRKRH</sequence>